<dbReference type="InterPro" id="IPR036400">
    <property type="entry name" value="Cyt_B5-like_heme/steroid_sf"/>
</dbReference>
<gene>
    <name evidence="7" type="ORF">PCOR1329_LOCUS37438</name>
</gene>
<evidence type="ECO:0000256" key="3">
    <source>
        <dbReference type="ARBA" id="ARBA00023004"/>
    </source>
</evidence>
<keyword evidence="3 5" id="KW-0408">Iron</keyword>
<sequence length="122" mass="13110">MNLFKLRPSCTAVVGASPIPPGLRKEWMDRRISLCELSAKKLPEEGLWISLHGGVFDITSFLRGHPGGPQVLLSCAGGDATTAFDEVGHSRKAMDIALRRCIVGLMEDCEPSGFVSNAISRG</sequence>
<comment type="similarity">
    <text evidence="4 5">Belongs to the cytochrome b5 family.</text>
</comment>
<dbReference type="PROSITE" id="PS00191">
    <property type="entry name" value="CYTOCHROME_B5_1"/>
    <property type="match status" value="1"/>
</dbReference>
<evidence type="ECO:0000313" key="8">
    <source>
        <dbReference type="Proteomes" id="UP001189429"/>
    </source>
</evidence>
<evidence type="ECO:0000256" key="2">
    <source>
        <dbReference type="ARBA" id="ARBA00022723"/>
    </source>
</evidence>
<evidence type="ECO:0000256" key="1">
    <source>
        <dbReference type="ARBA" id="ARBA00022617"/>
    </source>
</evidence>
<dbReference type="Proteomes" id="UP001189429">
    <property type="component" value="Unassembled WGS sequence"/>
</dbReference>
<dbReference type="SUPFAM" id="SSF55856">
    <property type="entry name" value="Cytochrome b5-like heme/steroid binding domain"/>
    <property type="match status" value="1"/>
</dbReference>
<dbReference type="InterPro" id="IPR001199">
    <property type="entry name" value="Cyt_B5-like_heme/steroid-bd"/>
</dbReference>
<dbReference type="Gene3D" id="3.10.120.10">
    <property type="entry name" value="Cytochrome b5-like heme/steroid binding domain"/>
    <property type="match status" value="1"/>
</dbReference>
<reference evidence="7" key="1">
    <citation type="submission" date="2023-10" db="EMBL/GenBank/DDBJ databases">
        <authorList>
            <person name="Chen Y."/>
            <person name="Shah S."/>
            <person name="Dougan E. K."/>
            <person name="Thang M."/>
            <person name="Chan C."/>
        </authorList>
    </citation>
    <scope>NUCLEOTIDE SEQUENCE [LARGE SCALE GENOMIC DNA]</scope>
</reference>
<dbReference type="SMART" id="SM01117">
    <property type="entry name" value="Cyt-b5"/>
    <property type="match status" value="1"/>
</dbReference>
<comment type="caution">
    <text evidence="7">The sequence shown here is derived from an EMBL/GenBank/DDBJ whole genome shotgun (WGS) entry which is preliminary data.</text>
</comment>
<dbReference type="Pfam" id="PF00173">
    <property type="entry name" value="Cyt-b5"/>
    <property type="match status" value="1"/>
</dbReference>
<dbReference type="EMBL" id="CAUYUJ010014538">
    <property type="protein sequence ID" value="CAK0842891.1"/>
    <property type="molecule type" value="Genomic_DNA"/>
</dbReference>
<keyword evidence="2 5" id="KW-0479">Metal-binding</keyword>
<proteinExistence type="inferred from homology"/>
<dbReference type="PRINTS" id="PR00363">
    <property type="entry name" value="CYTOCHROMEB5"/>
</dbReference>
<dbReference type="InterPro" id="IPR050668">
    <property type="entry name" value="Cytochrome_b5"/>
</dbReference>
<organism evidence="7 8">
    <name type="scientific">Prorocentrum cordatum</name>
    <dbReference type="NCBI Taxonomy" id="2364126"/>
    <lineage>
        <taxon>Eukaryota</taxon>
        <taxon>Sar</taxon>
        <taxon>Alveolata</taxon>
        <taxon>Dinophyceae</taxon>
        <taxon>Prorocentrales</taxon>
        <taxon>Prorocentraceae</taxon>
        <taxon>Prorocentrum</taxon>
    </lineage>
</organism>
<keyword evidence="8" id="KW-1185">Reference proteome</keyword>
<evidence type="ECO:0000256" key="4">
    <source>
        <dbReference type="ARBA" id="ARBA00038168"/>
    </source>
</evidence>
<accession>A0ABN9TB96</accession>
<dbReference type="PROSITE" id="PS50255">
    <property type="entry name" value="CYTOCHROME_B5_2"/>
    <property type="match status" value="1"/>
</dbReference>
<dbReference type="PANTHER" id="PTHR19359">
    <property type="entry name" value="CYTOCHROME B5"/>
    <property type="match status" value="1"/>
</dbReference>
<evidence type="ECO:0000256" key="5">
    <source>
        <dbReference type="RuleBase" id="RU362121"/>
    </source>
</evidence>
<evidence type="ECO:0000259" key="6">
    <source>
        <dbReference type="PROSITE" id="PS50255"/>
    </source>
</evidence>
<feature type="domain" description="Cytochrome b5 heme-binding" evidence="6">
    <location>
        <begin position="29"/>
        <end position="107"/>
    </location>
</feature>
<name>A0ABN9TB96_9DINO</name>
<dbReference type="InterPro" id="IPR018506">
    <property type="entry name" value="Cyt_B5_heme-BS"/>
</dbReference>
<evidence type="ECO:0000313" key="7">
    <source>
        <dbReference type="EMBL" id="CAK0842891.1"/>
    </source>
</evidence>
<protein>
    <recommendedName>
        <fullName evidence="6">Cytochrome b5 heme-binding domain-containing protein</fullName>
    </recommendedName>
</protein>
<keyword evidence="1 5" id="KW-0349">Heme</keyword>